<keyword evidence="1" id="KW-1133">Transmembrane helix</keyword>
<reference key="1">
    <citation type="journal article" date="2000" name="Nature">
        <title>Sequence and analysis of chromosome 1 of the plant Arabidopsis thaliana.</title>
        <authorList>
            <person name="Theologis A."/>
            <person name="Ecker J.R."/>
            <person name="Palm C.J."/>
            <person name="Federspiel N.A."/>
            <person name="Kaul S."/>
            <person name="White O."/>
            <person name="Alonso J."/>
            <person name="Altafi H."/>
            <person name="Araujo R."/>
            <person name="Bowman C.L."/>
            <person name="Brooks S.Y."/>
            <person name="Buehler E."/>
            <person name="Chan A."/>
            <person name="Chao Q."/>
            <person name="Chen H."/>
            <person name="Cheuk R.F."/>
            <person name="Chin C.W."/>
            <person name="Chung M.K."/>
            <person name="Conn L."/>
            <person name="Conway A.B."/>
            <person name="Conway A.R."/>
            <person name="Creasy T.H."/>
            <person name="Dewar K."/>
            <person name="Dunn P."/>
            <person name="Etgu P."/>
            <person name="Feldblyum T.V."/>
            <person name="Feng J."/>
            <person name="Fong B."/>
            <person name="Fujii C.Y."/>
            <person name="Gill J.E."/>
            <person name="Goldsmith A.D."/>
            <person name="Haas B."/>
            <person name="Hansen N.F."/>
            <person name="Hughes B."/>
            <person name="Huizar L."/>
            <person name="Hunter J.L."/>
            <person name="Jenkins J."/>
            <person name="Johnson-Hopson C."/>
            <person name="Khan S."/>
            <person name="Khaykin E."/>
            <person name="Kim C.J."/>
            <person name="Koo H.L."/>
            <person name="Kremenetskaia I."/>
            <person name="Kurtz D.B."/>
            <person name="Kwan A."/>
            <person name="Lam B."/>
            <person name="Langin-Hooper S."/>
            <person name="Lee A."/>
            <person name="Lee J.M."/>
            <person name="Lenz C.A."/>
            <person name="Li J.H."/>
            <person name="Li Y."/>
            <person name="Lin X."/>
            <person name="Liu S.X."/>
            <person name="Liu Z.A."/>
            <person name="Luros J.S."/>
            <person name="Maiti R."/>
            <person name="Marziali A."/>
            <person name="Militscher J."/>
            <person name="Miranda M."/>
            <person name="Nguyen M."/>
            <person name="Nierman W.C."/>
            <person name="Osborne B.I."/>
            <person name="Pai G."/>
            <person name="Peterson J."/>
            <person name="Pham P.K."/>
            <person name="Rizzo M."/>
            <person name="Rooney T."/>
            <person name="Rowley D."/>
            <person name="Sakano H."/>
            <person name="Salzberg S.L."/>
            <person name="Schwartz J.R."/>
            <person name="Shinn P."/>
            <person name="Southwick A.M."/>
            <person name="Sun H."/>
            <person name="Tallon L.J."/>
            <person name="Tambunga G."/>
            <person name="Toriumi M.J."/>
            <person name="Town C.D."/>
            <person name="Utterback T."/>
            <person name="Van Aken S."/>
            <person name="Vaysberg M."/>
            <person name="Vysotskaia V.S."/>
            <person name="Walker M."/>
            <person name="Wu D."/>
            <person name="Yu G."/>
            <person name="Fraser C.M."/>
            <person name="Venter J.C."/>
            <person name="Davis R.W."/>
        </authorList>
    </citation>
    <scope>NUCLEOTIDE SEQUENCE [LARGE SCALE GENOMIC DNA]</scope>
    <source>
        <strain>cv. Columbia</strain>
    </source>
</reference>
<proteinExistence type="predicted"/>
<organism evidence="2">
    <name type="scientific">Arabidopsis thaliana</name>
    <name type="common">Mouse-ear cress</name>
    <dbReference type="NCBI Taxonomy" id="3702"/>
    <lineage>
        <taxon>Eukaryota</taxon>
        <taxon>Viridiplantae</taxon>
        <taxon>Streptophyta</taxon>
        <taxon>Embryophyta</taxon>
        <taxon>Tracheophyta</taxon>
        <taxon>Spermatophyta</taxon>
        <taxon>Magnoliopsida</taxon>
        <taxon>eudicotyledons</taxon>
        <taxon>Gunneridae</taxon>
        <taxon>Pentapetalae</taxon>
        <taxon>rosids</taxon>
        <taxon>malvids</taxon>
        <taxon>Brassicales</taxon>
        <taxon>Brassicaceae</taxon>
        <taxon>Camelineae</taxon>
        <taxon>Arabidopsis</taxon>
    </lineage>
</organism>
<accession>Q9LFX5</accession>
<dbReference type="EMBL" id="AC000348">
    <property type="protein sequence ID" value="AAF79858.1"/>
    <property type="molecule type" value="Genomic_DNA"/>
</dbReference>
<keyword evidence="1" id="KW-0472">Membrane</keyword>
<reference evidence="2" key="3">
    <citation type="submission" date="2000-09" db="EMBL/GenBank/DDBJ databases">
        <authorList>
            <person name="Cheuk R."/>
            <person name="Shinn P."/>
            <person name="Brooks S."/>
            <person name="Buehler E."/>
            <person name="Chao Q."/>
            <person name="Johnson-Hopson C."/>
            <person name="Khan S."/>
            <person name="Kim C."/>
            <person name="Altafi H."/>
            <person name="Bei B."/>
            <person name="Chin C."/>
            <person name="Chiou J."/>
            <person name="Choi E."/>
            <person name="Conn L."/>
            <person name="Conway A."/>
            <person name="Gonzalez A."/>
            <person name="Hansen N."/>
            <person name="Howing B."/>
            <person name="Koo T."/>
            <person name="Lam B."/>
            <person name="Lee J."/>
            <person name="Lenz C."/>
            <person name="Li J."/>
            <person name="Liu A."/>
            <person name="Liu J."/>
            <person name="Liu S."/>
            <person name="Mukharsky N."/>
            <person name="Nguyen M."/>
            <person name="Palm C."/>
            <person name="Pham P."/>
            <person name="Sakano H."/>
            <person name="Schwartz J."/>
            <person name="Southwick A."/>
            <person name="Thaveri A."/>
            <person name="Toriumi M."/>
            <person name="Vaysberg M."/>
            <person name="Yu G."/>
            <person name="Davis R."/>
            <person name="Federspiel N."/>
            <person name="Theologis A."/>
            <person name="Ecker J."/>
        </authorList>
    </citation>
    <scope>NUCLEOTIDE SEQUENCE</scope>
</reference>
<name>Q9LFX5_ARATH</name>
<dbReference type="AlphaFoldDB" id="Q9LFX5"/>
<feature type="transmembrane region" description="Helical" evidence="1">
    <location>
        <begin position="31"/>
        <end position="48"/>
    </location>
</feature>
<protein>
    <submittedName>
        <fullName evidence="2">T7N9.19</fullName>
    </submittedName>
</protein>
<evidence type="ECO:0000313" key="2">
    <source>
        <dbReference type="EMBL" id="AAF79858.1"/>
    </source>
</evidence>
<keyword evidence="1" id="KW-0812">Transmembrane</keyword>
<evidence type="ECO:0000256" key="1">
    <source>
        <dbReference type="SAM" id="Phobius"/>
    </source>
</evidence>
<sequence>MREEHNFSCTLSSLRKAHETSRNGLDAQNRVAALAFHFVIFLFTWHWFPRTPYARLSSYVAEPPWRLVLDFVLTTTQNLSSLLHCVFSWLLASKYLKPAHSLITSFCNAVTLQKVIDAKCKELRSKKKKS</sequence>
<reference evidence="2" key="2">
    <citation type="submission" date="2000-05" db="EMBL/GenBank/DDBJ databases">
        <title>Genomic sequence for Arabidopsis thaliana BAC T7N9 from chromosome I.</title>
        <authorList>
            <person name="Khan S."/>
            <person name="Brooks S."/>
            <person name="Buehler E."/>
            <person name="Chao Q."/>
            <person name="Johnson-Hopson C."/>
            <person name="Kim C."/>
            <person name="Shinn P."/>
            <person name="Altafi H."/>
            <person name="Bei Q."/>
            <person name="Chin C."/>
            <person name="Chiou J."/>
            <person name="Choi E."/>
            <person name="Conn L."/>
            <person name="Conway A."/>
            <person name="Gonzales A."/>
            <person name="Hansen N."/>
            <person name="Howng B."/>
            <person name="Koo T."/>
            <person name="Lam B."/>
            <person name="Lee J."/>
            <person name="Lenz C."/>
            <person name="Li J."/>
            <person name="Liu A."/>
            <person name="Liu K."/>
            <person name="Liu S."/>
            <person name="Mukharsky N."/>
            <person name="Nguyen M."/>
            <person name="Palm C."/>
            <person name="Pham P."/>
            <person name="Sakano H."/>
            <person name="Schwartz J."/>
            <person name="Southwick A."/>
            <person name="Thaveri A."/>
            <person name="Toriumi M."/>
            <person name="Vaysberg M."/>
            <person name="Yu G."/>
            <person name="Federspiel N.A."/>
            <person name="Theologis A."/>
            <person name="Ecker J.R."/>
        </authorList>
    </citation>
    <scope>NUCLEOTIDE SEQUENCE</scope>
</reference>